<dbReference type="EMBL" id="CAJVPK010001395">
    <property type="protein sequence ID" value="CAG8584958.1"/>
    <property type="molecule type" value="Genomic_DNA"/>
</dbReference>
<evidence type="ECO:0000256" key="7">
    <source>
        <dbReference type="ARBA" id="ARBA00032010"/>
    </source>
</evidence>
<accession>A0A9N9G8R9</accession>
<dbReference type="Proteomes" id="UP000789706">
    <property type="component" value="Unassembled WGS sequence"/>
</dbReference>
<evidence type="ECO:0000256" key="2">
    <source>
        <dbReference type="ARBA" id="ARBA00010289"/>
    </source>
</evidence>
<dbReference type="OrthoDB" id="20828at2759"/>
<name>A0A9N9G8R9_9GLOM</name>
<keyword evidence="4" id="KW-0805">Transcription regulation</keyword>
<comment type="subcellular location">
    <subcellularLocation>
        <location evidence="1">Nucleus</location>
    </subcellularLocation>
</comment>
<feature type="domain" description="Mediator complex subunit Med12" evidence="9">
    <location>
        <begin position="104"/>
        <end position="165"/>
    </location>
</feature>
<dbReference type="PANTHER" id="PTHR46567:SF1">
    <property type="entry name" value="MEDIATOR OF RNA POLYMERASE II TRANSCRIPTION SUBUNIT 12"/>
    <property type="match status" value="1"/>
</dbReference>
<evidence type="ECO:0000256" key="1">
    <source>
        <dbReference type="ARBA" id="ARBA00004123"/>
    </source>
</evidence>
<dbReference type="GO" id="GO:0003712">
    <property type="term" value="F:transcription coregulator activity"/>
    <property type="evidence" value="ECO:0007669"/>
    <property type="project" value="InterPro"/>
</dbReference>
<evidence type="ECO:0000313" key="11">
    <source>
        <dbReference type="Proteomes" id="UP000789706"/>
    </source>
</evidence>
<dbReference type="GO" id="GO:0016592">
    <property type="term" value="C:mediator complex"/>
    <property type="evidence" value="ECO:0007669"/>
    <property type="project" value="InterPro"/>
</dbReference>
<evidence type="ECO:0000256" key="6">
    <source>
        <dbReference type="ARBA" id="ARBA00023242"/>
    </source>
</evidence>
<dbReference type="GO" id="GO:0006357">
    <property type="term" value="P:regulation of transcription by RNA polymerase II"/>
    <property type="evidence" value="ECO:0007669"/>
    <property type="project" value="InterPro"/>
</dbReference>
<evidence type="ECO:0000256" key="4">
    <source>
        <dbReference type="ARBA" id="ARBA00023015"/>
    </source>
</evidence>
<sequence length="174" mass="19619">MATQPLRKYELAPPKNLAPLHTTSDLGYPDFYPTNPGQDEDQMTEHNVRNGFTNLPFVSTEHVSARNMLSIRDPKNLKNLSDFMTDIMKRKREINTLKGSSSYTVTVPQTVWDTQSRDRWISQLASNVPLRTLAKTVPKGVEGINLLDVVTTHKVPLAKATWFTKIVGINLRTA</sequence>
<dbReference type="InterPro" id="IPR019035">
    <property type="entry name" value="Mediator_Med12"/>
</dbReference>
<protein>
    <recommendedName>
        <fullName evidence="3">Mediator of RNA polymerase II transcription subunit 12</fullName>
    </recommendedName>
    <alternativeName>
        <fullName evidence="7">Mediator complex subunit 12</fullName>
    </alternativeName>
</protein>
<evidence type="ECO:0000259" key="9">
    <source>
        <dbReference type="SMART" id="SM01281"/>
    </source>
</evidence>
<gene>
    <name evidence="10" type="ORF">DEBURN_LOCUS8760</name>
</gene>
<dbReference type="AlphaFoldDB" id="A0A9N9G8R9"/>
<dbReference type="SMART" id="SM01281">
    <property type="entry name" value="Med12"/>
    <property type="match status" value="1"/>
</dbReference>
<evidence type="ECO:0000256" key="3">
    <source>
        <dbReference type="ARBA" id="ARBA00019622"/>
    </source>
</evidence>
<feature type="region of interest" description="Disordered" evidence="8">
    <location>
        <begin position="1"/>
        <end position="29"/>
    </location>
</feature>
<keyword evidence="5" id="KW-0804">Transcription</keyword>
<dbReference type="PANTHER" id="PTHR46567">
    <property type="entry name" value="MEDIATOR OF RNA POLYMERASE II TRANSCRIPTION SUBUNIT 12"/>
    <property type="match status" value="1"/>
</dbReference>
<dbReference type="Pfam" id="PF09497">
    <property type="entry name" value="Med12"/>
    <property type="match status" value="1"/>
</dbReference>
<comment type="caution">
    <text evidence="10">The sequence shown here is derived from an EMBL/GenBank/DDBJ whole genome shotgun (WGS) entry which is preliminary data.</text>
</comment>
<organism evidence="10 11">
    <name type="scientific">Diversispora eburnea</name>
    <dbReference type="NCBI Taxonomy" id="1213867"/>
    <lineage>
        <taxon>Eukaryota</taxon>
        <taxon>Fungi</taxon>
        <taxon>Fungi incertae sedis</taxon>
        <taxon>Mucoromycota</taxon>
        <taxon>Glomeromycotina</taxon>
        <taxon>Glomeromycetes</taxon>
        <taxon>Diversisporales</taxon>
        <taxon>Diversisporaceae</taxon>
        <taxon>Diversispora</taxon>
    </lineage>
</organism>
<evidence type="ECO:0000256" key="5">
    <source>
        <dbReference type="ARBA" id="ARBA00023163"/>
    </source>
</evidence>
<reference evidence="10" key="1">
    <citation type="submission" date="2021-06" db="EMBL/GenBank/DDBJ databases">
        <authorList>
            <person name="Kallberg Y."/>
            <person name="Tangrot J."/>
            <person name="Rosling A."/>
        </authorList>
    </citation>
    <scope>NUCLEOTIDE SEQUENCE</scope>
    <source>
        <strain evidence="10">AZ414A</strain>
    </source>
</reference>
<keyword evidence="11" id="KW-1185">Reference proteome</keyword>
<keyword evidence="6" id="KW-0539">Nucleus</keyword>
<feature type="non-terminal residue" evidence="10">
    <location>
        <position position="1"/>
    </location>
</feature>
<evidence type="ECO:0000313" key="10">
    <source>
        <dbReference type="EMBL" id="CAG8584958.1"/>
    </source>
</evidence>
<evidence type="ECO:0000256" key="8">
    <source>
        <dbReference type="SAM" id="MobiDB-lite"/>
    </source>
</evidence>
<comment type="similarity">
    <text evidence="2">Belongs to the Mediator complex subunit 12 family.</text>
</comment>
<proteinExistence type="inferred from homology"/>